<dbReference type="InterPro" id="IPR001611">
    <property type="entry name" value="Leu-rich_rpt"/>
</dbReference>
<evidence type="ECO:0000256" key="7">
    <source>
        <dbReference type="ARBA" id="ARBA00022553"/>
    </source>
</evidence>
<gene>
    <name evidence="25" type="ORF">DCAR_0831971</name>
</gene>
<dbReference type="EMBL" id="CP093350">
    <property type="protein sequence ID" value="WOH12467.1"/>
    <property type="molecule type" value="Genomic_DNA"/>
</dbReference>
<dbReference type="InterPro" id="IPR011009">
    <property type="entry name" value="Kinase-like_dom_sf"/>
</dbReference>
<feature type="domain" description="Protein kinase" evidence="24">
    <location>
        <begin position="994"/>
        <end position="1299"/>
    </location>
</feature>
<organism evidence="25 26">
    <name type="scientific">Daucus carota subsp. sativus</name>
    <name type="common">Carrot</name>
    <dbReference type="NCBI Taxonomy" id="79200"/>
    <lineage>
        <taxon>Eukaryota</taxon>
        <taxon>Viridiplantae</taxon>
        <taxon>Streptophyta</taxon>
        <taxon>Embryophyta</taxon>
        <taxon>Tracheophyta</taxon>
        <taxon>Spermatophyta</taxon>
        <taxon>Magnoliopsida</taxon>
        <taxon>eudicotyledons</taxon>
        <taxon>Gunneridae</taxon>
        <taxon>Pentapetalae</taxon>
        <taxon>asterids</taxon>
        <taxon>campanulids</taxon>
        <taxon>Apiales</taxon>
        <taxon>Apiaceae</taxon>
        <taxon>Apioideae</taxon>
        <taxon>Scandiceae</taxon>
        <taxon>Daucinae</taxon>
        <taxon>Daucus</taxon>
        <taxon>Daucus sect. Daucus</taxon>
    </lineage>
</organism>
<dbReference type="PROSITE" id="PS00107">
    <property type="entry name" value="PROTEIN_KINASE_ATP"/>
    <property type="match status" value="1"/>
</dbReference>
<comment type="similarity">
    <text evidence="3">Belongs to the RLP family.</text>
</comment>
<keyword evidence="19" id="KW-0325">Glycoprotein</keyword>
<keyword evidence="8" id="KW-0433">Leucine-rich repeat</keyword>
<reference evidence="25" key="2">
    <citation type="submission" date="2022-03" db="EMBL/GenBank/DDBJ databases">
        <title>Draft title - Genomic analysis of global carrot germplasm unveils the trajectory of domestication and the origin of high carotenoid orange carrot.</title>
        <authorList>
            <person name="Iorizzo M."/>
            <person name="Ellison S."/>
            <person name="Senalik D."/>
            <person name="Macko-Podgorni A."/>
            <person name="Grzebelus D."/>
            <person name="Bostan H."/>
            <person name="Rolling W."/>
            <person name="Curaba J."/>
            <person name="Simon P."/>
        </authorList>
    </citation>
    <scope>NUCLEOTIDE SEQUENCE</scope>
    <source>
        <tissue evidence="25">Leaf</tissue>
    </source>
</reference>
<keyword evidence="6" id="KW-0723">Serine/threonine-protein kinase</keyword>
<keyword evidence="16 23" id="KW-1133">Transmembrane helix</keyword>
<dbReference type="GO" id="GO:0004674">
    <property type="term" value="F:protein serine/threonine kinase activity"/>
    <property type="evidence" value="ECO:0007669"/>
    <property type="project" value="UniProtKB-KW"/>
</dbReference>
<evidence type="ECO:0000256" key="16">
    <source>
        <dbReference type="ARBA" id="ARBA00022989"/>
    </source>
</evidence>
<dbReference type="SUPFAM" id="SSF56112">
    <property type="entry name" value="Protein kinase-like (PK-like)"/>
    <property type="match status" value="2"/>
</dbReference>
<evidence type="ECO:0000256" key="20">
    <source>
        <dbReference type="ARBA" id="ARBA00047899"/>
    </source>
</evidence>
<evidence type="ECO:0000256" key="3">
    <source>
        <dbReference type="ARBA" id="ARBA00009592"/>
    </source>
</evidence>
<dbReference type="InterPro" id="IPR032675">
    <property type="entry name" value="LRR_dom_sf"/>
</dbReference>
<sequence length="1301" mass="143415">MHNNLHQSSALKTSHRMRAAGANRYWTHVISLFLISTSQAAASSGNETDQLALLAFKAKISHDPLGAFSSWNMSLHFCLWEGITCSQRHQRVIILDLSSKGLVGSLSPHIGNMSFLTKLVLYNNNLRGLIPPEVDRLSRLQVLSLGRNALEGNIPDTLGRLNRLVILELFSSKLSGMITTFFNLSSLKVYNLANNQFQGSIPSEFGLAYPNLQKIQLSDNNLSGTIPVSLSNASTLQVIDLQFNRFSGPTLVDFGRLPYLQKLGLANNNLGVGEHGDLSFFDSLVNCSSLKILEVGANNLQGSLPCSFVNLSTELTMISLADNQIFGSIPSEICKFTNLIFLSLGGNKFTGMIPPGIVKLRKLQRIVLSNNRLTGSIPASIGNLSMLDEVHLENNELNGTIPSSFGNCPMLVLLDLSQNNLSGTIPNQFFHVSPFSVKLNLSQNHLVGSLPAGIGALKTLVKLDVSENELSGLIPTELYDCSALESLYMRGNFIQGFKSQPVKKLRALQNIDLSRNNLSGKIPDFFETLHLKYLNLSWNNLEGDVPKKGLFANASAYSIVGNRLCGGIPELQLPRCSSYSPAYQIIVVLLGLVFILLIFTILLHIYANMVLRSVLNRPISVSPITLSYKQLHQATNGFSKTNLVSKGASGLVYKGKIGPQYNKRAVAIKVFNEEATNCFITEIEALQNIHHRNIVKIMSICSTIVENRGFKAIVYNVTEHRSLEWWLHSKSMTSHDKLQILNLSTRINIAIDVANALDYLHNSSDNPLIHCNLTSSNIWLDTDMCAHVSNFGLAKYLTDIGSDSQAQIRSGAVRTPGYKPPEYCLRSSMSTKGDVYSYGLILLEMLTGKKTTDPMFNEGYKLQNFVSSALSDGVKDIIDPVNLHELSRDAAAHAEDSLSMLFNIGVKCTLEMPQFRPDIRDTLSMLKTVRINFKANHTTEAYARTSSLASVIMAQRNMKSLPLITKMAPNSRSMSTLSSVVVSYVDLHKATNGFSLTNLVGAGGYGSVYKGRFLLGNSGLEDGTGTAVAIKVFNLQRRGAVKSFNTEYGTLKNIHHPNLVKTITTCTSVDKEGGAFRAILYEFMDHGSLEMWLHPRYKNYYNGPLQPHILSLHARIDIAVGVASALSYLHHQCEHSIIHCDLKPGNILLDKNMVAHIADFGLAISLPKSPELNQLSSSAGMRGTLGYIPPEYGLGCKMTTKGDTYSFGILLLEMLTRMKPTHRMFRKGLNLHNFVWMAFPNNIVDITDPLMKIRSSANEGECLTRLFNIGLACSKISSKDRPDMHAVLLELKSIRNSFQLN</sequence>
<evidence type="ECO:0000256" key="13">
    <source>
        <dbReference type="ARBA" id="ARBA00022741"/>
    </source>
</evidence>
<dbReference type="Pfam" id="PF08263">
    <property type="entry name" value="LRRNT_2"/>
    <property type="match status" value="1"/>
</dbReference>
<reference evidence="25" key="1">
    <citation type="journal article" date="2016" name="Nat. Genet.">
        <title>A high-quality carrot genome assembly provides new insights into carotenoid accumulation and asterid genome evolution.</title>
        <authorList>
            <person name="Iorizzo M."/>
            <person name="Ellison S."/>
            <person name="Senalik D."/>
            <person name="Zeng P."/>
            <person name="Satapoomin P."/>
            <person name="Huang J."/>
            <person name="Bowman M."/>
            <person name="Iovene M."/>
            <person name="Sanseverino W."/>
            <person name="Cavagnaro P."/>
            <person name="Yildiz M."/>
            <person name="Macko-Podgorni A."/>
            <person name="Moranska E."/>
            <person name="Grzebelus E."/>
            <person name="Grzebelus D."/>
            <person name="Ashrafi H."/>
            <person name="Zheng Z."/>
            <person name="Cheng S."/>
            <person name="Spooner D."/>
            <person name="Van Deynze A."/>
            <person name="Simon P."/>
        </authorList>
    </citation>
    <scope>NUCLEOTIDE SEQUENCE</scope>
    <source>
        <tissue evidence="25">Leaf</tissue>
    </source>
</reference>
<accession>A0AAF0XSE7</accession>
<evidence type="ECO:0000256" key="6">
    <source>
        <dbReference type="ARBA" id="ARBA00022527"/>
    </source>
</evidence>
<dbReference type="PROSITE" id="PS00108">
    <property type="entry name" value="PROTEIN_KINASE_ST"/>
    <property type="match status" value="1"/>
</dbReference>
<evidence type="ECO:0000256" key="9">
    <source>
        <dbReference type="ARBA" id="ARBA00022679"/>
    </source>
</evidence>
<dbReference type="GO" id="GO:0005886">
    <property type="term" value="C:plasma membrane"/>
    <property type="evidence" value="ECO:0007669"/>
    <property type="project" value="UniProtKB-SubCell"/>
</dbReference>
<feature type="binding site" evidence="22">
    <location>
        <position position="1031"/>
    </location>
    <ligand>
        <name>ATP</name>
        <dbReference type="ChEBI" id="CHEBI:30616"/>
    </ligand>
</feature>
<dbReference type="SUPFAM" id="SSF52058">
    <property type="entry name" value="L domain-like"/>
    <property type="match status" value="2"/>
</dbReference>
<evidence type="ECO:0000256" key="21">
    <source>
        <dbReference type="ARBA" id="ARBA00048679"/>
    </source>
</evidence>
<dbReference type="Gene3D" id="3.30.200.20">
    <property type="entry name" value="Phosphorylase Kinase, domain 1"/>
    <property type="match status" value="2"/>
</dbReference>
<protein>
    <recommendedName>
        <fullName evidence="4">non-specific serine/threonine protein kinase</fullName>
        <ecNumber evidence="4">2.7.11.1</ecNumber>
    </recommendedName>
</protein>
<dbReference type="Pfam" id="PF00560">
    <property type="entry name" value="LRR_1"/>
    <property type="match status" value="7"/>
</dbReference>
<dbReference type="InterPro" id="IPR008271">
    <property type="entry name" value="Ser/Thr_kinase_AS"/>
</dbReference>
<keyword evidence="10 23" id="KW-0812">Transmembrane</keyword>
<keyword evidence="5" id="KW-1003">Cell membrane</keyword>
<dbReference type="Gene3D" id="3.80.10.10">
    <property type="entry name" value="Ribonuclease Inhibitor"/>
    <property type="match status" value="3"/>
</dbReference>
<keyword evidence="15 22" id="KW-0067">ATP-binding</keyword>
<proteinExistence type="inferred from homology"/>
<keyword evidence="9" id="KW-0808">Transferase</keyword>
<dbReference type="KEGG" id="dcr:108199453"/>
<dbReference type="GO" id="GO:0005524">
    <property type="term" value="F:ATP binding"/>
    <property type="evidence" value="ECO:0007669"/>
    <property type="project" value="UniProtKB-UniRule"/>
</dbReference>
<dbReference type="FunFam" id="1.10.510.10:FF:000358">
    <property type="entry name" value="Putative leucine-rich repeat receptor-like serine/threonine-protein kinase"/>
    <property type="match status" value="2"/>
</dbReference>
<dbReference type="FunFam" id="3.80.10.10:FF:000288">
    <property type="entry name" value="LRR receptor-like serine/threonine-protein kinase EFR"/>
    <property type="match status" value="1"/>
</dbReference>
<evidence type="ECO:0000313" key="26">
    <source>
        <dbReference type="Proteomes" id="UP000077755"/>
    </source>
</evidence>
<dbReference type="InterPro" id="IPR001245">
    <property type="entry name" value="Ser-Thr/Tyr_kinase_cat_dom"/>
</dbReference>
<feature type="transmembrane region" description="Helical" evidence="23">
    <location>
        <begin position="582"/>
        <end position="607"/>
    </location>
</feature>
<dbReference type="SMART" id="SM00220">
    <property type="entry name" value="S_TKc"/>
    <property type="match status" value="2"/>
</dbReference>
<evidence type="ECO:0000256" key="23">
    <source>
        <dbReference type="SAM" id="Phobius"/>
    </source>
</evidence>
<dbReference type="EC" id="2.7.11.1" evidence="4"/>
<evidence type="ECO:0000256" key="1">
    <source>
        <dbReference type="ARBA" id="ARBA00004251"/>
    </source>
</evidence>
<evidence type="ECO:0000256" key="19">
    <source>
        <dbReference type="ARBA" id="ARBA00023180"/>
    </source>
</evidence>
<comment type="subcellular location">
    <subcellularLocation>
        <location evidence="1">Cell membrane</location>
        <topology evidence="1">Single-pass type I membrane protein</topology>
    </subcellularLocation>
</comment>
<keyword evidence="13 22" id="KW-0547">Nucleotide-binding</keyword>
<evidence type="ECO:0000256" key="17">
    <source>
        <dbReference type="ARBA" id="ARBA00023136"/>
    </source>
</evidence>
<keyword evidence="12" id="KW-0677">Repeat</keyword>
<keyword evidence="11" id="KW-0732">Signal</keyword>
<dbReference type="Gene3D" id="1.10.510.10">
    <property type="entry name" value="Transferase(Phosphotransferase) domain 1"/>
    <property type="match status" value="2"/>
</dbReference>
<dbReference type="InterPro" id="IPR017441">
    <property type="entry name" value="Protein_kinase_ATP_BS"/>
</dbReference>
<dbReference type="InterPro" id="IPR000719">
    <property type="entry name" value="Prot_kinase_dom"/>
</dbReference>
<evidence type="ECO:0000256" key="22">
    <source>
        <dbReference type="PROSITE-ProRule" id="PRU10141"/>
    </source>
</evidence>
<evidence type="ECO:0000256" key="8">
    <source>
        <dbReference type="ARBA" id="ARBA00022614"/>
    </source>
</evidence>
<dbReference type="InterPro" id="IPR051809">
    <property type="entry name" value="Plant_receptor-like_S/T_kinase"/>
</dbReference>
<dbReference type="PANTHER" id="PTHR27008:SF592">
    <property type="entry name" value="LEUCINE-RICH REPEAT RECEPTOR-LIKE PROTEIN KINASE FAMILY PROTEIN-RELATED"/>
    <property type="match status" value="1"/>
</dbReference>
<keyword evidence="14" id="KW-0418">Kinase</keyword>
<comment type="catalytic activity">
    <reaction evidence="20">
        <text>L-threonyl-[protein] + ATP = O-phospho-L-threonyl-[protein] + ADP + H(+)</text>
        <dbReference type="Rhea" id="RHEA:46608"/>
        <dbReference type="Rhea" id="RHEA-COMP:11060"/>
        <dbReference type="Rhea" id="RHEA-COMP:11605"/>
        <dbReference type="ChEBI" id="CHEBI:15378"/>
        <dbReference type="ChEBI" id="CHEBI:30013"/>
        <dbReference type="ChEBI" id="CHEBI:30616"/>
        <dbReference type="ChEBI" id="CHEBI:61977"/>
        <dbReference type="ChEBI" id="CHEBI:456216"/>
        <dbReference type="EC" id="2.7.11.1"/>
    </reaction>
</comment>
<evidence type="ECO:0000256" key="2">
    <source>
        <dbReference type="ARBA" id="ARBA00008684"/>
    </source>
</evidence>
<evidence type="ECO:0000259" key="24">
    <source>
        <dbReference type="PROSITE" id="PS50011"/>
    </source>
</evidence>
<dbReference type="FunFam" id="3.80.10.10:FF:000275">
    <property type="entry name" value="Leucine-rich repeat receptor-like protein kinase"/>
    <property type="match status" value="1"/>
</dbReference>
<evidence type="ECO:0000256" key="5">
    <source>
        <dbReference type="ARBA" id="ARBA00022475"/>
    </source>
</evidence>
<dbReference type="PANTHER" id="PTHR27008">
    <property type="entry name" value="OS04G0122200 PROTEIN"/>
    <property type="match status" value="1"/>
</dbReference>
<feature type="domain" description="Protein kinase" evidence="24">
    <location>
        <begin position="638"/>
        <end position="929"/>
    </location>
</feature>
<evidence type="ECO:0000256" key="11">
    <source>
        <dbReference type="ARBA" id="ARBA00022729"/>
    </source>
</evidence>
<dbReference type="Pfam" id="PF13855">
    <property type="entry name" value="LRR_8"/>
    <property type="match status" value="1"/>
</dbReference>
<evidence type="ECO:0000256" key="10">
    <source>
        <dbReference type="ARBA" id="ARBA00022692"/>
    </source>
</evidence>
<dbReference type="Proteomes" id="UP000077755">
    <property type="component" value="Chromosome 8"/>
</dbReference>
<keyword evidence="18" id="KW-0675">Receptor</keyword>
<evidence type="ECO:0000256" key="15">
    <source>
        <dbReference type="ARBA" id="ARBA00022840"/>
    </source>
</evidence>
<comment type="similarity">
    <text evidence="2">Belongs to the protein kinase superfamily. Ser/Thr protein kinase family.</text>
</comment>
<evidence type="ECO:0000256" key="4">
    <source>
        <dbReference type="ARBA" id="ARBA00012513"/>
    </source>
</evidence>
<evidence type="ECO:0000256" key="14">
    <source>
        <dbReference type="ARBA" id="ARBA00022777"/>
    </source>
</evidence>
<dbReference type="Pfam" id="PF07714">
    <property type="entry name" value="PK_Tyr_Ser-Thr"/>
    <property type="match status" value="2"/>
</dbReference>
<evidence type="ECO:0000256" key="12">
    <source>
        <dbReference type="ARBA" id="ARBA00022737"/>
    </source>
</evidence>
<dbReference type="PROSITE" id="PS50011">
    <property type="entry name" value="PROTEIN_KINASE_DOM"/>
    <property type="match status" value="2"/>
</dbReference>
<keyword evidence="17 23" id="KW-0472">Membrane</keyword>
<comment type="catalytic activity">
    <reaction evidence="21">
        <text>L-seryl-[protein] + ATP = O-phospho-L-seryl-[protein] + ADP + H(+)</text>
        <dbReference type="Rhea" id="RHEA:17989"/>
        <dbReference type="Rhea" id="RHEA-COMP:9863"/>
        <dbReference type="Rhea" id="RHEA-COMP:11604"/>
        <dbReference type="ChEBI" id="CHEBI:15378"/>
        <dbReference type="ChEBI" id="CHEBI:29999"/>
        <dbReference type="ChEBI" id="CHEBI:30616"/>
        <dbReference type="ChEBI" id="CHEBI:83421"/>
        <dbReference type="ChEBI" id="CHEBI:456216"/>
        <dbReference type="EC" id="2.7.11.1"/>
    </reaction>
</comment>
<name>A0AAF0XSE7_DAUCS</name>
<keyword evidence="26" id="KW-1185">Reference proteome</keyword>
<evidence type="ECO:0000256" key="18">
    <source>
        <dbReference type="ARBA" id="ARBA00023170"/>
    </source>
</evidence>
<keyword evidence="7" id="KW-0597">Phosphoprotein</keyword>
<evidence type="ECO:0000313" key="25">
    <source>
        <dbReference type="EMBL" id="WOH12467.1"/>
    </source>
</evidence>
<dbReference type="InterPro" id="IPR013210">
    <property type="entry name" value="LRR_N_plant-typ"/>
</dbReference>